<dbReference type="EMBL" id="LN681225">
    <property type="protein sequence ID" value="CEK10074.1"/>
    <property type="molecule type" value="Genomic_DNA"/>
</dbReference>
<sequence>MLEKYKATPDNNILQHGISTNALTSQAEESSGQPALLVNPGICHPTILGKFASRLGFVIKYLSMRLNSFSKSISRKISVLT</sequence>
<evidence type="ECO:0000313" key="1">
    <source>
        <dbReference type="EMBL" id="CEK10074.1"/>
    </source>
</evidence>
<dbReference type="AlphaFoldDB" id="A0A0A8UTJ1"/>
<reference evidence="2" key="1">
    <citation type="submission" date="2014-09" db="EMBL/GenBank/DDBJ databases">
        <authorList>
            <person name="Gomez-Valero L."/>
        </authorList>
    </citation>
    <scope>NUCLEOTIDE SEQUENCE [LARGE SCALE GENOMIC DNA]</scope>
    <source>
        <strain evidence="2">ATCC35250</strain>
    </source>
</reference>
<proteinExistence type="predicted"/>
<protein>
    <submittedName>
        <fullName evidence="1">Uncharacterized protein</fullName>
    </submittedName>
</protein>
<dbReference type="STRING" id="449.LHA_1013"/>
<accession>A0A0A8UTJ1</accession>
<name>A0A0A8UTJ1_LEGHA</name>
<keyword evidence="2" id="KW-1185">Reference proteome</keyword>
<dbReference type="KEGG" id="lha:LHA_1013"/>
<dbReference type="Proteomes" id="UP000032803">
    <property type="component" value="Chromosome I"/>
</dbReference>
<dbReference type="HOGENOM" id="CLU_2569593_0_0_6"/>
<evidence type="ECO:0000313" key="2">
    <source>
        <dbReference type="Proteomes" id="UP000032803"/>
    </source>
</evidence>
<gene>
    <name evidence="1" type="ORF">LHA_1013</name>
</gene>
<organism evidence="1 2">
    <name type="scientific">Legionella hackeliae</name>
    <dbReference type="NCBI Taxonomy" id="449"/>
    <lineage>
        <taxon>Bacteria</taxon>
        <taxon>Pseudomonadati</taxon>
        <taxon>Pseudomonadota</taxon>
        <taxon>Gammaproteobacteria</taxon>
        <taxon>Legionellales</taxon>
        <taxon>Legionellaceae</taxon>
        <taxon>Legionella</taxon>
    </lineage>
</organism>